<accession>A0ABV3U2K9</accession>
<dbReference type="Proteomes" id="UP001557485">
    <property type="component" value="Unassembled WGS sequence"/>
</dbReference>
<evidence type="ECO:0000313" key="1">
    <source>
        <dbReference type="EMBL" id="MEX1668152.1"/>
    </source>
</evidence>
<dbReference type="EMBL" id="JBFRYA010000003">
    <property type="protein sequence ID" value="MEX1668152.1"/>
    <property type="molecule type" value="Genomic_DNA"/>
</dbReference>
<reference evidence="1 2" key="1">
    <citation type="journal article" date="2011" name="Int. J. Syst. Evol. Microbiol.">
        <title>Zhongshania antarctica gen. nov., sp. nov. and Zhongshania guokunii sp. nov., gammaproteobacteria respectively isolated from coastal attached (fast) ice and surface seawater of the Antarctic.</title>
        <authorList>
            <person name="Li H.J."/>
            <person name="Zhang X.Y."/>
            <person name="Chen C.X."/>
            <person name="Zhang Y.J."/>
            <person name="Gao Z.M."/>
            <person name="Yu Y."/>
            <person name="Chen X.L."/>
            <person name="Chen B."/>
            <person name="Zhang Y.Z."/>
        </authorList>
    </citation>
    <scope>NUCLEOTIDE SEQUENCE [LARGE SCALE GENOMIC DNA]</scope>
    <source>
        <strain evidence="1 2">ZS6-22T</strain>
    </source>
</reference>
<dbReference type="RefSeq" id="WP_368380448.1">
    <property type="nucleotide sequence ID" value="NZ_JBFRYA010000003.1"/>
</dbReference>
<proteinExistence type="predicted"/>
<organism evidence="1 2">
    <name type="scientific">Zhongshania guokunii</name>
    <dbReference type="NCBI Taxonomy" id="641783"/>
    <lineage>
        <taxon>Bacteria</taxon>
        <taxon>Pseudomonadati</taxon>
        <taxon>Pseudomonadota</taxon>
        <taxon>Gammaproteobacteria</taxon>
        <taxon>Cellvibrionales</taxon>
        <taxon>Spongiibacteraceae</taxon>
        <taxon>Zhongshania</taxon>
    </lineage>
</organism>
<name>A0ABV3U2K9_9GAMM</name>
<gene>
    <name evidence="1" type="ORF">AB4876_04465</name>
</gene>
<keyword evidence="2" id="KW-1185">Reference proteome</keyword>
<comment type="caution">
    <text evidence="1">The sequence shown here is derived from an EMBL/GenBank/DDBJ whole genome shotgun (WGS) entry which is preliminary data.</text>
</comment>
<protein>
    <submittedName>
        <fullName evidence="1">Uncharacterized protein</fullName>
    </submittedName>
</protein>
<evidence type="ECO:0000313" key="2">
    <source>
        <dbReference type="Proteomes" id="UP001557485"/>
    </source>
</evidence>
<sequence>MMFSTYFEEWEVKPEYKKEFVSLWSNWLGKENIHKLDEVTEDDWAHFNKWIKHLAQDFTIELVDCEKQSITRVADVESVLSSYEVSMNKDSSLFTKLVLPELGCVISEEWDYTYIIWHKNNGAVEALSSYITKNGLEHFHD</sequence>